<dbReference type="AlphaFoldDB" id="W3X1R3"/>
<evidence type="ECO:0000256" key="1">
    <source>
        <dbReference type="SAM" id="MobiDB-lite"/>
    </source>
</evidence>
<dbReference type="RefSeq" id="XP_007835731.1">
    <property type="nucleotide sequence ID" value="XM_007837540.1"/>
</dbReference>
<dbReference type="Proteomes" id="UP000030651">
    <property type="component" value="Unassembled WGS sequence"/>
</dbReference>
<name>W3X1R3_PESFW</name>
<accession>W3X1R3</accession>
<keyword evidence="3" id="KW-1185">Reference proteome</keyword>
<dbReference type="EMBL" id="KI912114">
    <property type="protein sequence ID" value="ETS79106.1"/>
    <property type="molecule type" value="Genomic_DNA"/>
</dbReference>
<reference evidence="3" key="1">
    <citation type="journal article" date="2015" name="BMC Genomics">
        <title>Genomic and transcriptomic analysis of the endophytic fungus Pestalotiopsis fici reveals its lifestyle and high potential for synthesis of natural products.</title>
        <authorList>
            <person name="Wang X."/>
            <person name="Zhang X."/>
            <person name="Liu L."/>
            <person name="Xiang M."/>
            <person name="Wang W."/>
            <person name="Sun X."/>
            <person name="Che Y."/>
            <person name="Guo L."/>
            <person name="Liu G."/>
            <person name="Guo L."/>
            <person name="Wang C."/>
            <person name="Yin W.B."/>
            <person name="Stadler M."/>
            <person name="Zhang X."/>
            <person name="Liu X."/>
        </authorList>
    </citation>
    <scope>NUCLEOTIDE SEQUENCE [LARGE SCALE GENOMIC DNA]</scope>
    <source>
        <strain evidence="3">W106-1 / CGMCC3.15140</strain>
    </source>
</reference>
<evidence type="ECO:0000313" key="3">
    <source>
        <dbReference type="Proteomes" id="UP000030651"/>
    </source>
</evidence>
<evidence type="ECO:0000313" key="2">
    <source>
        <dbReference type="EMBL" id="ETS79106.1"/>
    </source>
</evidence>
<dbReference type="HOGENOM" id="CLU_976978_0_0_1"/>
<feature type="region of interest" description="Disordered" evidence="1">
    <location>
        <begin position="245"/>
        <end position="285"/>
    </location>
</feature>
<dbReference type="GeneID" id="19273972"/>
<dbReference type="InParanoid" id="W3X1R3"/>
<sequence>MFLLSLLVSDAGSKLVLVCSDVVLEGDVTVEDNSPSALDDGLAVDVSIKDVLAVKASVDDEAELDVSLSKLADKEKIEVLAVSVFAEVSVLLKDSVPELKLGDGADSEDKGDEMTDGFELDSRFSVLVLVLALGIEFVEIVSMVSDMDIVDAIPVLLDRGIIVGISLLPDDKVIELDGEDAVDVPALFWEASLSWLEVKVIAVLERPTTVDESDKVADCGPVTSEEEVEDASPGCELVVAVNCSDEEPEDNVAESAPTGGELVTGVSPGDDDEDSEEEVAEPGEF</sequence>
<feature type="compositionally biased region" description="Acidic residues" evidence="1">
    <location>
        <begin position="269"/>
        <end position="285"/>
    </location>
</feature>
<organism evidence="2 3">
    <name type="scientific">Pestalotiopsis fici (strain W106-1 / CGMCC3.15140)</name>
    <dbReference type="NCBI Taxonomy" id="1229662"/>
    <lineage>
        <taxon>Eukaryota</taxon>
        <taxon>Fungi</taxon>
        <taxon>Dikarya</taxon>
        <taxon>Ascomycota</taxon>
        <taxon>Pezizomycotina</taxon>
        <taxon>Sordariomycetes</taxon>
        <taxon>Xylariomycetidae</taxon>
        <taxon>Amphisphaeriales</taxon>
        <taxon>Sporocadaceae</taxon>
        <taxon>Pestalotiopsis</taxon>
    </lineage>
</organism>
<gene>
    <name evidence="2" type="ORF">PFICI_08959</name>
</gene>
<proteinExistence type="predicted"/>
<dbReference type="KEGG" id="pfy:PFICI_08959"/>
<protein>
    <submittedName>
        <fullName evidence="2">Uncharacterized protein</fullName>
    </submittedName>
</protein>